<evidence type="ECO:0000313" key="2">
    <source>
        <dbReference type="Proteomes" id="UP001163324"/>
    </source>
</evidence>
<dbReference type="Proteomes" id="UP001163324">
    <property type="component" value="Chromosome 7"/>
</dbReference>
<organism evidence="1 2">
    <name type="scientific">Trichothecium roseum</name>
    <dbReference type="NCBI Taxonomy" id="47278"/>
    <lineage>
        <taxon>Eukaryota</taxon>
        <taxon>Fungi</taxon>
        <taxon>Dikarya</taxon>
        <taxon>Ascomycota</taxon>
        <taxon>Pezizomycotina</taxon>
        <taxon>Sordariomycetes</taxon>
        <taxon>Hypocreomycetidae</taxon>
        <taxon>Hypocreales</taxon>
        <taxon>Hypocreales incertae sedis</taxon>
        <taxon>Trichothecium</taxon>
    </lineage>
</organism>
<protein>
    <submittedName>
        <fullName evidence="1">Uncharacterized protein</fullName>
    </submittedName>
</protein>
<comment type="caution">
    <text evidence="1">The sequence shown here is derived from an EMBL/GenBank/DDBJ whole genome shotgun (WGS) entry which is preliminary data.</text>
</comment>
<evidence type="ECO:0000313" key="1">
    <source>
        <dbReference type="EMBL" id="KAI9897625.1"/>
    </source>
</evidence>
<gene>
    <name evidence="1" type="ORF">N3K66_007481</name>
</gene>
<sequence>MADFGSSQDWDDLLCKHNQLARLSPEHRAAFEGWVAGQGQPPSASSAEAWLKSNVGDGFRCRSSVLNDLIDFCVARAEEKQAREAQGGEFSIRRPGFGLPLNYLPGSGSRFPILLPDIEESWRAATLLVRELCMLNFIDTISDKPEWWRKVKDTEITSKWRRETLEMDWPSLVRWGDFTPAMIDACINELQMKADIYEETGLMPVYDYSTCVIKSDSLLTNDLINSLKDAVKPLEEVPDKHKDWHPNSDEKVLDIVHPSLWPLVYGRSRILTDRTIGVDDALEYCGAGTIVPSPPGSELEVKIEGWGTERRERISSLSDRYQWLPCDVQLDPETGSAKICSYINNVHPVEQAALYPVIEAFIQKSLPAWDAAYRWPTEFATQRLRTGTSTIGCMSENQCVETRCQPINRPIEDDEAPRRDDEEEEYEYLGSEREKRDMAWFEETHEAVVPDADVNAHKDFEFRSSEVKEAGFFDGAKQIQVIVKLANIHLTPEKPTYDGGSWHTEGQLNEHIVMTGLYYYDCENITDCTLDFRTPANAEDLATEVLHEQGDFWSLERTFAIRPDRDTLQNVGSVLTREGRALFFPNVLQHHVSPFRLADPSRPGHRKILALFLVDPAIPIISTANVPPQQRGWWQKEMDRLGGRVGSLPPELRTMVVDGVDWPVGLEQAKLDRLDLMRERTGLQEDTDGEIQSTQWNFCEH</sequence>
<dbReference type="EMBL" id="CM047946">
    <property type="protein sequence ID" value="KAI9897625.1"/>
    <property type="molecule type" value="Genomic_DNA"/>
</dbReference>
<proteinExistence type="predicted"/>
<accession>A0ACC0UU51</accession>
<reference evidence="1" key="1">
    <citation type="submission" date="2022-10" db="EMBL/GenBank/DDBJ databases">
        <title>Complete Genome of Trichothecium roseum strain YXFP-22015, a Plant Pathogen Isolated from Citrus.</title>
        <authorList>
            <person name="Wang Y."/>
            <person name="Zhu L."/>
        </authorList>
    </citation>
    <scope>NUCLEOTIDE SEQUENCE</scope>
    <source>
        <strain evidence="1">YXFP-22015</strain>
    </source>
</reference>
<keyword evidence="2" id="KW-1185">Reference proteome</keyword>
<name>A0ACC0UU51_9HYPO</name>